<dbReference type="PANTHER" id="PTHR43531:SF11">
    <property type="entry name" value="METHYL-ACCEPTING CHEMOTAXIS PROTEIN 3"/>
    <property type="match status" value="1"/>
</dbReference>
<feature type="domain" description="Methyl-accepting transducer" evidence="5">
    <location>
        <begin position="218"/>
        <end position="503"/>
    </location>
</feature>
<gene>
    <name evidence="6" type="ORF">F9K24_08325</name>
</gene>
<keyword evidence="4" id="KW-0812">Transmembrane</keyword>
<organism evidence="6 7">
    <name type="scientific">Leptonema illini</name>
    <dbReference type="NCBI Taxonomy" id="183"/>
    <lineage>
        <taxon>Bacteria</taxon>
        <taxon>Pseudomonadati</taxon>
        <taxon>Spirochaetota</taxon>
        <taxon>Spirochaetia</taxon>
        <taxon>Leptospirales</taxon>
        <taxon>Leptospiraceae</taxon>
        <taxon>Leptonema</taxon>
    </lineage>
</organism>
<dbReference type="InterPro" id="IPR051310">
    <property type="entry name" value="MCP_chemotaxis"/>
</dbReference>
<dbReference type="Gene3D" id="1.10.287.950">
    <property type="entry name" value="Methyl-accepting chemotaxis protein"/>
    <property type="match status" value="1"/>
</dbReference>
<feature type="transmembrane region" description="Helical" evidence="4">
    <location>
        <begin position="107"/>
        <end position="126"/>
    </location>
</feature>
<evidence type="ECO:0000256" key="4">
    <source>
        <dbReference type="SAM" id="Phobius"/>
    </source>
</evidence>
<reference evidence="6 7" key="1">
    <citation type="submission" date="2019-10" db="EMBL/GenBank/DDBJ databases">
        <title>Extracellular Electron Transfer in a Candidatus Methanoperedens spp. Enrichment Culture.</title>
        <authorList>
            <person name="Berger S."/>
            <person name="Rangel Shaw D."/>
            <person name="Berben T."/>
            <person name="In 'T Zandt M."/>
            <person name="Frank J."/>
            <person name="Reimann J."/>
            <person name="Jetten M.S.M."/>
            <person name="Welte C.U."/>
        </authorList>
    </citation>
    <scope>NUCLEOTIDE SEQUENCE [LARGE SCALE GENOMIC DNA]</scope>
    <source>
        <strain evidence="6">SB12</strain>
    </source>
</reference>
<keyword evidence="1" id="KW-0145">Chemotaxis</keyword>
<evidence type="ECO:0000256" key="2">
    <source>
        <dbReference type="ARBA" id="ARBA00029447"/>
    </source>
</evidence>
<dbReference type="InterPro" id="IPR004090">
    <property type="entry name" value="Chemotax_Me-accpt_rcpt"/>
</dbReference>
<keyword evidence="4" id="KW-0472">Membrane</keyword>
<dbReference type="GO" id="GO:0007165">
    <property type="term" value="P:signal transduction"/>
    <property type="evidence" value="ECO:0007669"/>
    <property type="project" value="UniProtKB-KW"/>
</dbReference>
<feature type="transmembrane region" description="Helical" evidence="4">
    <location>
        <begin position="81"/>
        <end position="101"/>
    </location>
</feature>
<evidence type="ECO:0000313" key="6">
    <source>
        <dbReference type="EMBL" id="KAB2933345.1"/>
    </source>
</evidence>
<dbReference type="AlphaFoldDB" id="A0A833H364"/>
<sequence length="518" mass="56325">MVSPKRWFLTAYENRDMREMQRAAIIGGVGGAAGLLLLVILTFLITVFKHPLYHVSVMGIFIVEFFLLGALLLTKAGKSSLAAHLLLIPMSSYLWLLMFTTAGKLDLTSVTDTIAFVFPLLAMATLITGKRTVLVYAALHIACLIGFTVFSRQTDLLTEKEASEYLMDNLIAIIILTIILFTYIRNTEKAYHSIERSLNESQRNRESIERILVQTNDTAALLASSAEQMAAAAESFADNTQTQAAFIEEISSTVEELAASGENLFGVAQRQASATESVQLQMHSLHEVVTDVSEKTNSALSIRSDLNLSVEKSREEINAVQKVMMSAASKFDDMRDTVGVIDEISEKINLLSLNASIEAARAGDSGRGFAVVAHEIGKLADDTSNNLKSINILFENSHDEINLVSKKLQAFSEVLGKMIGQISAFGSSVDLIVQLTKKESALNEAAGESLKLVEQEASRILDFSAEQKEALNSIAKGISSMNEAMQQIVAGSEEMGATSKNLTSTAQNLMGLSSIFSR</sequence>
<dbReference type="Pfam" id="PF00015">
    <property type="entry name" value="MCPsignal"/>
    <property type="match status" value="1"/>
</dbReference>
<dbReference type="EMBL" id="WBUI01000006">
    <property type="protein sequence ID" value="KAB2933345.1"/>
    <property type="molecule type" value="Genomic_DNA"/>
</dbReference>
<dbReference type="SMART" id="SM00283">
    <property type="entry name" value="MA"/>
    <property type="match status" value="1"/>
</dbReference>
<dbReference type="InterPro" id="IPR004089">
    <property type="entry name" value="MCPsignal_dom"/>
</dbReference>
<evidence type="ECO:0000259" key="5">
    <source>
        <dbReference type="PROSITE" id="PS50111"/>
    </source>
</evidence>
<feature type="transmembrane region" description="Helical" evidence="4">
    <location>
        <begin position="52"/>
        <end position="74"/>
    </location>
</feature>
<evidence type="ECO:0000256" key="1">
    <source>
        <dbReference type="ARBA" id="ARBA00022500"/>
    </source>
</evidence>
<dbReference type="GO" id="GO:0004888">
    <property type="term" value="F:transmembrane signaling receptor activity"/>
    <property type="evidence" value="ECO:0007669"/>
    <property type="project" value="InterPro"/>
</dbReference>
<name>A0A833H364_9LEPT</name>
<feature type="transmembrane region" description="Helical" evidence="4">
    <location>
        <begin position="23"/>
        <end position="46"/>
    </location>
</feature>
<dbReference type="GO" id="GO:0005886">
    <property type="term" value="C:plasma membrane"/>
    <property type="evidence" value="ECO:0007669"/>
    <property type="project" value="TreeGrafter"/>
</dbReference>
<dbReference type="PRINTS" id="PR00260">
    <property type="entry name" value="CHEMTRNSDUCR"/>
</dbReference>
<dbReference type="GO" id="GO:0006935">
    <property type="term" value="P:chemotaxis"/>
    <property type="evidence" value="ECO:0007669"/>
    <property type="project" value="UniProtKB-KW"/>
</dbReference>
<dbReference type="SUPFAM" id="SSF58104">
    <property type="entry name" value="Methyl-accepting chemotaxis protein (MCP) signaling domain"/>
    <property type="match status" value="2"/>
</dbReference>
<comment type="similarity">
    <text evidence="2">Belongs to the methyl-accepting chemotaxis (MCP) protein family.</text>
</comment>
<dbReference type="PANTHER" id="PTHR43531">
    <property type="entry name" value="PROTEIN ICFG"/>
    <property type="match status" value="1"/>
</dbReference>
<keyword evidence="4" id="KW-1133">Transmembrane helix</keyword>
<dbReference type="Proteomes" id="UP000460298">
    <property type="component" value="Unassembled WGS sequence"/>
</dbReference>
<evidence type="ECO:0000313" key="7">
    <source>
        <dbReference type="Proteomes" id="UP000460298"/>
    </source>
</evidence>
<accession>A0A833H364</accession>
<feature type="transmembrane region" description="Helical" evidence="4">
    <location>
        <begin position="165"/>
        <end position="184"/>
    </location>
</feature>
<feature type="transmembrane region" description="Helical" evidence="4">
    <location>
        <begin position="133"/>
        <end position="153"/>
    </location>
</feature>
<protein>
    <recommendedName>
        <fullName evidence="5">Methyl-accepting transducer domain-containing protein</fullName>
    </recommendedName>
</protein>
<comment type="caution">
    <text evidence="6">The sequence shown here is derived from an EMBL/GenBank/DDBJ whole genome shotgun (WGS) entry which is preliminary data.</text>
</comment>
<dbReference type="PROSITE" id="PS50111">
    <property type="entry name" value="CHEMOTAXIS_TRANSDUC_2"/>
    <property type="match status" value="1"/>
</dbReference>
<evidence type="ECO:0000256" key="3">
    <source>
        <dbReference type="PROSITE-ProRule" id="PRU00284"/>
    </source>
</evidence>
<keyword evidence="3" id="KW-0807">Transducer</keyword>
<proteinExistence type="inferred from homology"/>